<sequence length="227" mass="24774">MSGIRNAFQNARNGLLNRFPSIFNRTSNQPSEPPTAWELSSVLSGPLAITGLETSVSTDQSTVIGVEAEENPSLLELEREIDGVINRKVKVDADVSFDSNSLLSGEELELLGEEFNLPMAEVVRRNDIDSDTVHSDTVHSDTVHSDTVHSDTVHSDTVYSDMGDDNYTLKNIDEDTIAALSDQKALTFSRLIADDVSTVDFDTSSTDDSDTTSGESSPEKEETKLKE</sequence>
<proteinExistence type="predicted"/>
<reference evidence="2 3" key="1">
    <citation type="journal article" date="2014" name="Int. J. Syst. Evol. Microbiol.">
        <title>Complete genome sequence of Corynebacterium casei LMG S-19264T (=DSM 44701T), isolated from a smear-ripened cheese.</title>
        <authorList>
            <consortium name="US DOE Joint Genome Institute (JGI-PGF)"/>
            <person name="Walter F."/>
            <person name="Albersmeier A."/>
            <person name="Kalinowski J."/>
            <person name="Ruckert C."/>
        </authorList>
    </citation>
    <scope>NUCLEOTIDE SEQUENCE [LARGE SCALE GENOMIC DNA]</scope>
    <source>
        <strain evidence="2 3">NBRC 110095</strain>
    </source>
</reference>
<dbReference type="EMBL" id="BSPD01000017">
    <property type="protein sequence ID" value="GLS24683.1"/>
    <property type="molecule type" value="Genomic_DNA"/>
</dbReference>
<keyword evidence="3" id="KW-1185">Reference proteome</keyword>
<comment type="caution">
    <text evidence="2">The sequence shown here is derived from an EMBL/GenBank/DDBJ whole genome shotgun (WGS) entry which is preliminary data.</text>
</comment>
<gene>
    <name evidence="2" type="ORF">GCM10007877_03970</name>
</gene>
<evidence type="ECO:0000256" key="1">
    <source>
        <dbReference type="SAM" id="MobiDB-lite"/>
    </source>
</evidence>
<feature type="region of interest" description="Disordered" evidence="1">
    <location>
        <begin position="199"/>
        <end position="227"/>
    </location>
</feature>
<organism evidence="2 3">
    <name type="scientific">Marinibactrum halimedae</name>
    <dbReference type="NCBI Taxonomy" id="1444977"/>
    <lineage>
        <taxon>Bacteria</taxon>
        <taxon>Pseudomonadati</taxon>
        <taxon>Pseudomonadota</taxon>
        <taxon>Gammaproteobacteria</taxon>
        <taxon>Cellvibrionales</taxon>
        <taxon>Cellvibrionaceae</taxon>
        <taxon>Marinibactrum</taxon>
    </lineage>
</organism>
<evidence type="ECO:0000313" key="3">
    <source>
        <dbReference type="Proteomes" id="UP001156870"/>
    </source>
</evidence>
<dbReference type="Proteomes" id="UP001156870">
    <property type="component" value="Unassembled WGS sequence"/>
</dbReference>
<name>A0AA37T1S9_9GAMM</name>
<evidence type="ECO:0000313" key="2">
    <source>
        <dbReference type="EMBL" id="GLS24683.1"/>
    </source>
</evidence>
<protein>
    <submittedName>
        <fullName evidence="2">Uncharacterized protein</fullName>
    </submittedName>
</protein>
<feature type="compositionally biased region" description="Basic and acidic residues" evidence="1">
    <location>
        <begin position="217"/>
        <end position="227"/>
    </location>
</feature>
<dbReference type="AlphaFoldDB" id="A0AA37T1S9"/>
<accession>A0AA37T1S9</accession>